<sequence>MQTKRDQLQAHNFVVGRLRSALLTGEPDALETPTRRFSVAAFAGLIIGALIVAGCGAYGFFFPGGSTSWREPGTIVVEKETGTAYVYDSTAGVLRPVRNHASALLLTGPDSVVRSVSVKSLAGVPHGLPVGITGAPDSLPATARLSRDPWLVCATSAPEVTGQSRPTVLLAIGAPADLAATPVDRAMLVAIPDGTRYLIWGNRRMRVADPAASVALALDGVRATPVADTWLNGFPAGPDLAPPPVAGVGAAGPPVDGKPTRIGQVLRVSGADDDSAGFRLVLADGLASLTPTMAELILADPRSRAAYDGSPRAVPVSSAGVVSAPVAARPIGDGGLPARPPLLLDPNELGDQVPCARATFGADASLALVTARVGHLRAATPPPGAVDQRSATLVAVAAGAGVLVRPETAPGRPGSARWLITDVGVRYPMSDAAVTALGYGGVVAVDLPATLLALVPSGPVLDPVAAAAG</sequence>
<organism evidence="11 12">
    <name type="scientific">Catellatospora chokoriensis</name>
    <dbReference type="NCBI Taxonomy" id="310353"/>
    <lineage>
        <taxon>Bacteria</taxon>
        <taxon>Bacillati</taxon>
        <taxon>Actinomycetota</taxon>
        <taxon>Actinomycetes</taxon>
        <taxon>Micromonosporales</taxon>
        <taxon>Micromonosporaceae</taxon>
        <taxon>Catellatospora</taxon>
    </lineage>
</organism>
<keyword evidence="12" id="KW-1185">Reference proteome</keyword>
<keyword evidence="9 10" id="KW-0472">Membrane</keyword>
<reference evidence="11 12" key="1">
    <citation type="submission" date="2021-01" db="EMBL/GenBank/DDBJ databases">
        <title>Whole genome shotgun sequence of Catellatospora chokoriensis NBRC 107358.</title>
        <authorList>
            <person name="Komaki H."/>
            <person name="Tamura T."/>
        </authorList>
    </citation>
    <scope>NUCLEOTIDE SEQUENCE [LARGE SCALE GENOMIC DNA]</scope>
    <source>
        <strain evidence="11 12">NBRC 107358</strain>
    </source>
</reference>
<evidence type="ECO:0000313" key="11">
    <source>
        <dbReference type="EMBL" id="GIF94305.1"/>
    </source>
</evidence>
<dbReference type="PANTHER" id="PTHR40765">
    <property type="entry name" value="ESX-2 SECRETION SYSTEM ATPASE ECCB2"/>
    <property type="match status" value="1"/>
</dbReference>
<dbReference type="Proteomes" id="UP000619293">
    <property type="component" value="Unassembled WGS sequence"/>
</dbReference>
<dbReference type="GO" id="GO:0005524">
    <property type="term" value="F:ATP binding"/>
    <property type="evidence" value="ECO:0007669"/>
    <property type="project" value="UniProtKB-KW"/>
</dbReference>
<accession>A0A8J3KBR4</accession>
<dbReference type="Gene3D" id="3.30.2390.20">
    <property type="entry name" value="Type VII secretion system EccB, repeat 1 domain"/>
    <property type="match status" value="1"/>
</dbReference>
<dbReference type="NCBIfam" id="TIGR03919">
    <property type="entry name" value="T7SS_EccB"/>
    <property type="match status" value="1"/>
</dbReference>
<evidence type="ECO:0000256" key="6">
    <source>
        <dbReference type="ARBA" id="ARBA00022801"/>
    </source>
</evidence>
<keyword evidence="3" id="KW-1003">Cell membrane</keyword>
<evidence type="ECO:0000256" key="10">
    <source>
        <dbReference type="SAM" id="Phobius"/>
    </source>
</evidence>
<dbReference type="InterPro" id="IPR042485">
    <property type="entry name" value="T7SS_EccB_R3"/>
</dbReference>
<dbReference type="InterPro" id="IPR007795">
    <property type="entry name" value="T7SS_EccB"/>
</dbReference>
<evidence type="ECO:0000313" key="12">
    <source>
        <dbReference type="Proteomes" id="UP000619293"/>
    </source>
</evidence>
<dbReference type="Pfam" id="PF05108">
    <property type="entry name" value="T7SS_ESX1_EccB"/>
    <property type="match status" value="1"/>
</dbReference>
<dbReference type="GO" id="GO:0005886">
    <property type="term" value="C:plasma membrane"/>
    <property type="evidence" value="ECO:0007669"/>
    <property type="project" value="UniProtKB-SubCell"/>
</dbReference>
<name>A0A8J3KBR4_9ACTN</name>
<evidence type="ECO:0000256" key="7">
    <source>
        <dbReference type="ARBA" id="ARBA00022840"/>
    </source>
</evidence>
<proteinExistence type="inferred from homology"/>
<dbReference type="EMBL" id="BONG01000090">
    <property type="protein sequence ID" value="GIF94305.1"/>
    <property type="molecule type" value="Genomic_DNA"/>
</dbReference>
<comment type="similarity">
    <text evidence="2">Belongs to the EccB family.</text>
</comment>
<feature type="transmembrane region" description="Helical" evidence="10">
    <location>
        <begin position="39"/>
        <end position="61"/>
    </location>
</feature>
<dbReference type="AlphaFoldDB" id="A0A8J3KBR4"/>
<keyword evidence="6" id="KW-0378">Hydrolase</keyword>
<dbReference type="InterPro" id="IPR044857">
    <property type="entry name" value="T7SS_EccB_R1"/>
</dbReference>
<dbReference type="GO" id="GO:0016787">
    <property type="term" value="F:hydrolase activity"/>
    <property type="evidence" value="ECO:0007669"/>
    <property type="project" value="UniProtKB-KW"/>
</dbReference>
<keyword evidence="4 10" id="KW-0812">Transmembrane</keyword>
<gene>
    <name evidence="11" type="ORF">Cch02nite_77490</name>
</gene>
<evidence type="ECO:0000256" key="2">
    <source>
        <dbReference type="ARBA" id="ARBA00008149"/>
    </source>
</evidence>
<evidence type="ECO:0000256" key="4">
    <source>
        <dbReference type="ARBA" id="ARBA00022692"/>
    </source>
</evidence>
<evidence type="ECO:0000256" key="5">
    <source>
        <dbReference type="ARBA" id="ARBA00022741"/>
    </source>
</evidence>
<dbReference type="GO" id="GO:0005576">
    <property type="term" value="C:extracellular region"/>
    <property type="evidence" value="ECO:0007669"/>
    <property type="project" value="TreeGrafter"/>
</dbReference>
<protein>
    <submittedName>
        <fullName evidence="11">Type VII secretion protein EccB</fullName>
    </submittedName>
</protein>
<dbReference type="Gene3D" id="2.40.50.910">
    <property type="entry name" value="Type VII secretion system EccB, repeat 3 domain"/>
    <property type="match status" value="1"/>
</dbReference>
<comment type="subcellular location">
    <subcellularLocation>
        <location evidence="1">Cell membrane</location>
        <topology evidence="1">Single-pass membrane protein</topology>
    </subcellularLocation>
</comment>
<evidence type="ECO:0000256" key="8">
    <source>
        <dbReference type="ARBA" id="ARBA00022989"/>
    </source>
</evidence>
<keyword evidence="5" id="KW-0547">Nucleotide-binding</keyword>
<evidence type="ECO:0000256" key="9">
    <source>
        <dbReference type="ARBA" id="ARBA00023136"/>
    </source>
</evidence>
<keyword evidence="8 10" id="KW-1133">Transmembrane helix</keyword>
<dbReference type="PANTHER" id="PTHR40765:SF2">
    <property type="entry name" value="ESX-2 SECRETION SYSTEM ATPASE ECCB2"/>
    <property type="match status" value="1"/>
</dbReference>
<evidence type="ECO:0000256" key="3">
    <source>
        <dbReference type="ARBA" id="ARBA00022475"/>
    </source>
</evidence>
<dbReference type="RefSeq" id="WP_191841362.1">
    <property type="nucleotide sequence ID" value="NZ_BAAALB010000058.1"/>
</dbReference>
<comment type="caution">
    <text evidence="11">The sequence shown here is derived from an EMBL/GenBank/DDBJ whole genome shotgun (WGS) entry which is preliminary data.</text>
</comment>
<evidence type="ECO:0000256" key="1">
    <source>
        <dbReference type="ARBA" id="ARBA00004162"/>
    </source>
</evidence>
<keyword evidence="7" id="KW-0067">ATP-binding</keyword>